<evidence type="ECO:0000313" key="2">
    <source>
        <dbReference type="Proteomes" id="UP000693996"/>
    </source>
</evidence>
<dbReference type="EMBL" id="OU343031">
    <property type="protein sequence ID" value="CAG7601710.1"/>
    <property type="molecule type" value="Genomic_DNA"/>
</dbReference>
<dbReference type="AlphaFoldDB" id="A0A916JTB8"/>
<proteinExistence type="predicted"/>
<name>A0A916JTB8_9BURK</name>
<protein>
    <submittedName>
        <fullName evidence="1">Uncharacterized protein</fullName>
    </submittedName>
</protein>
<organism evidence="1 2">
    <name type="scientific">Candidatus Vallotiella hemipterorum</name>
    <dbReference type="NCBI Taxonomy" id="1177213"/>
    <lineage>
        <taxon>Bacteria</taxon>
        <taxon>Pseudomonadati</taxon>
        <taxon>Pseudomonadota</taxon>
        <taxon>Betaproteobacteria</taxon>
        <taxon>Burkholderiales</taxon>
        <taxon>Burkholderiaceae</taxon>
        <taxon>Candidatus Vallotiella</taxon>
    </lineage>
</organism>
<keyword evidence="2" id="KW-1185">Reference proteome</keyword>
<gene>
    <name evidence="1" type="ORF">MYVALT_F_02510</name>
</gene>
<accession>A0A916JTB8</accession>
<evidence type="ECO:0000313" key="1">
    <source>
        <dbReference type="EMBL" id="CAG7601710.1"/>
    </source>
</evidence>
<dbReference type="Proteomes" id="UP000693996">
    <property type="component" value="Chromosome"/>
</dbReference>
<dbReference type="KEGG" id="vtr:MYVALT_F_02510"/>
<reference evidence="1" key="1">
    <citation type="submission" date="2021-06" db="EMBL/GenBank/DDBJ databases">
        <authorList>
            <person name="Szabo G."/>
        </authorList>
    </citation>
    <scope>NUCLEOTIDE SEQUENCE</scope>
    <source>
        <strain evidence="1">MYVALT</strain>
    </source>
</reference>
<sequence>MVDAHGHVYASIYHIRSTCLVGFSAYIEKVYDVATYTNIYCILRNISIPHREE</sequence>